<dbReference type="EMBL" id="BQMJ01000059">
    <property type="protein sequence ID" value="GJQ14787.1"/>
    <property type="molecule type" value="Genomic_DNA"/>
</dbReference>
<dbReference type="PROSITE" id="PS50005">
    <property type="entry name" value="TPR"/>
    <property type="match status" value="4"/>
</dbReference>
<dbReference type="Proteomes" id="UP001061958">
    <property type="component" value="Unassembled WGS sequence"/>
</dbReference>
<comment type="caution">
    <text evidence="8">The sequence shown here is derived from an EMBL/GenBank/DDBJ whole genome shotgun (WGS) entry which is preliminary data.</text>
</comment>
<evidence type="ECO:0000256" key="3">
    <source>
        <dbReference type="ARBA" id="ARBA00022776"/>
    </source>
</evidence>
<reference evidence="8" key="1">
    <citation type="journal article" date="2022" name="Proc. Natl. Acad. Sci. U.S.A.">
        <title>Life cycle and functional genomics of the unicellular red alga Galdieria for elucidating algal and plant evolution and industrial use.</title>
        <authorList>
            <person name="Hirooka S."/>
            <person name="Itabashi T."/>
            <person name="Ichinose T.M."/>
            <person name="Onuma R."/>
            <person name="Fujiwara T."/>
            <person name="Yamashita S."/>
            <person name="Jong L.W."/>
            <person name="Tomita R."/>
            <person name="Iwane A.H."/>
            <person name="Miyagishima S.Y."/>
        </authorList>
    </citation>
    <scope>NUCLEOTIDE SEQUENCE</scope>
    <source>
        <strain evidence="8">NBRC 102759</strain>
    </source>
</reference>
<evidence type="ECO:0008006" key="10">
    <source>
        <dbReference type="Google" id="ProtNLM"/>
    </source>
</evidence>
<organism evidence="8 9">
    <name type="scientific">Galdieria partita</name>
    <dbReference type="NCBI Taxonomy" id="83374"/>
    <lineage>
        <taxon>Eukaryota</taxon>
        <taxon>Rhodophyta</taxon>
        <taxon>Bangiophyceae</taxon>
        <taxon>Galdieriales</taxon>
        <taxon>Galdieriaceae</taxon>
        <taxon>Galdieria</taxon>
    </lineage>
</organism>
<feature type="repeat" description="TPR" evidence="7">
    <location>
        <begin position="452"/>
        <end position="485"/>
    </location>
</feature>
<evidence type="ECO:0000256" key="6">
    <source>
        <dbReference type="ARBA" id="ARBA00023306"/>
    </source>
</evidence>
<feature type="repeat" description="TPR" evidence="7">
    <location>
        <begin position="538"/>
        <end position="571"/>
    </location>
</feature>
<dbReference type="AlphaFoldDB" id="A0A9C7Q3X9"/>
<dbReference type="Pfam" id="PF13432">
    <property type="entry name" value="TPR_16"/>
    <property type="match status" value="1"/>
</dbReference>
<dbReference type="PANTHER" id="PTHR12558">
    <property type="entry name" value="CELL DIVISION CYCLE 16,23,27"/>
    <property type="match status" value="1"/>
</dbReference>
<keyword evidence="4" id="KW-0833">Ubl conjugation pathway</keyword>
<reference evidence="8" key="2">
    <citation type="submission" date="2022-01" db="EMBL/GenBank/DDBJ databases">
        <authorList>
            <person name="Hirooka S."/>
            <person name="Miyagishima S.Y."/>
        </authorList>
    </citation>
    <scope>NUCLEOTIDE SEQUENCE</scope>
    <source>
        <strain evidence="8">NBRC 102759</strain>
    </source>
</reference>
<evidence type="ECO:0000256" key="1">
    <source>
        <dbReference type="ARBA" id="ARBA00022618"/>
    </source>
</evidence>
<dbReference type="GO" id="GO:0031145">
    <property type="term" value="P:anaphase-promoting complex-dependent catabolic process"/>
    <property type="evidence" value="ECO:0007669"/>
    <property type="project" value="TreeGrafter"/>
</dbReference>
<feature type="repeat" description="TPR" evidence="7">
    <location>
        <begin position="504"/>
        <end position="537"/>
    </location>
</feature>
<dbReference type="SMART" id="SM00028">
    <property type="entry name" value="TPR"/>
    <property type="match status" value="7"/>
</dbReference>
<accession>A0A9C7Q3X9</accession>
<sequence length="590" mass="67324">MSDRTDKIYTLKLKIYKYLSLGLTRTASFLASKLYHTTGQTPDSRLTYLNCLLLGGEFKRANSFYGVQNENTSSLKKLDRVFLLRSILSQQDLKQQMNGDKETVLESLISRKLDDHEDSKDILSAEQSLSVSLDSCLVLLEESSQEVEAAYCYLQGKAAMQLLRKEEAVDLLKKALQYDCFCVDAIVALSENDLLTETERRELILNSKPLQEESWLQLFYSGILKCSLSTFYELANLRMNTPTNETVPKSFYLSVESMQNVLASCHSHYFDKPALTMLSSDTDFLVVICGFLYSQKRFSYCDQVLDKILAQDKYCLSVYIWKAACLYALGKANELFRFAHWLVREFPQSENSWYAVGCYYLSCNQYVQARQYFQKATSLRPSWSLSWIALGHAFAFQDESDQALASYRTVYRLSSLSFDSALFMAIEYLRQNNYSQAQRLLEQASKIAPSEPQPFHELGVLQYRQENFSSAVDSFQRSLQLTKQMIGDIPSAYPELSGYYNILTASLLGLGHCYRRQGLYSKALDILEDALTIAPQDPSICSAIGITYHSQCKYENAIEMYHRSITLKGKDILIESLIELGMKSLAYNCT</sequence>
<dbReference type="GO" id="GO:0051301">
    <property type="term" value="P:cell division"/>
    <property type="evidence" value="ECO:0007669"/>
    <property type="project" value="UniProtKB-KW"/>
</dbReference>
<gene>
    <name evidence="8" type="ORF">GpartN1_g6578.t1</name>
</gene>
<keyword evidence="6" id="KW-0131">Cell cycle</keyword>
<dbReference type="InterPro" id="IPR011990">
    <property type="entry name" value="TPR-like_helical_dom_sf"/>
</dbReference>
<evidence type="ECO:0000256" key="7">
    <source>
        <dbReference type="PROSITE-ProRule" id="PRU00339"/>
    </source>
</evidence>
<dbReference type="SUPFAM" id="SSF48452">
    <property type="entry name" value="TPR-like"/>
    <property type="match status" value="1"/>
</dbReference>
<dbReference type="Pfam" id="PF13181">
    <property type="entry name" value="TPR_8"/>
    <property type="match status" value="1"/>
</dbReference>
<dbReference type="OrthoDB" id="10006270at2759"/>
<dbReference type="GO" id="GO:0016567">
    <property type="term" value="P:protein ubiquitination"/>
    <property type="evidence" value="ECO:0007669"/>
    <property type="project" value="TreeGrafter"/>
</dbReference>
<evidence type="ECO:0000313" key="8">
    <source>
        <dbReference type="EMBL" id="GJQ14787.1"/>
    </source>
</evidence>
<name>A0A9C7Q3X9_9RHOD</name>
<evidence type="ECO:0000313" key="9">
    <source>
        <dbReference type="Proteomes" id="UP001061958"/>
    </source>
</evidence>
<evidence type="ECO:0000256" key="5">
    <source>
        <dbReference type="ARBA" id="ARBA00022803"/>
    </source>
</evidence>
<dbReference type="InterPro" id="IPR019734">
    <property type="entry name" value="TPR_rpt"/>
</dbReference>
<keyword evidence="5 7" id="KW-0802">TPR repeat</keyword>
<keyword evidence="1" id="KW-0132">Cell division</keyword>
<dbReference type="PANTHER" id="PTHR12558:SF9">
    <property type="entry name" value="CELL DIVISION CYCLE PROTEIN 16 HOMOLOG"/>
    <property type="match status" value="1"/>
</dbReference>
<dbReference type="GO" id="GO:0005737">
    <property type="term" value="C:cytoplasm"/>
    <property type="evidence" value="ECO:0007669"/>
    <property type="project" value="TreeGrafter"/>
</dbReference>
<dbReference type="Gene3D" id="1.25.40.10">
    <property type="entry name" value="Tetratricopeptide repeat domain"/>
    <property type="match status" value="1"/>
</dbReference>
<protein>
    <recommendedName>
        <fullName evidence="10">Anaphase-promoting complex subunit 6</fullName>
    </recommendedName>
</protein>
<keyword evidence="9" id="KW-1185">Reference proteome</keyword>
<dbReference type="Pfam" id="PF13176">
    <property type="entry name" value="TPR_7"/>
    <property type="match status" value="1"/>
</dbReference>
<feature type="repeat" description="TPR" evidence="7">
    <location>
        <begin position="350"/>
        <end position="383"/>
    </location>
</feature>
<proteinExistence type="predicted"/>
<keyword evidence="3" id="KW-0498">Mitosis</keyword>
<dbReference type="GO" id="GO:0045842">
    <property type="term" value="P:positive regulation of mitotic metaphase/anaphase transition"/>
    <property type="evidence" value="ECO:0007669"/>
    <property type="project" value="TreeGrafter"/>
</dbReference>
<evidence type="ECO:0000256" key="4">
    <source>
        <dbReference type="ARBA" id="ARBA00022786"/>
    </source>
</evidence>
<evidence type="ECO:0000256" key="2">
    <source>
        <dbReference type="ARBA" id="ARBA00022737"/>
    </source>
</evidence>
<keyword evidence="2" id="KW-0677">Repeat</keyword>
<dbReference type="GO" id="GO:0005680">
    <property type="term" value="C:anaphase-promoting complex"/>
    <property type="evidence" value="ECO:0007669"/>
    <property type="project" value="TreeGrafter"/>
</dbReference>